<keyword evidence="3 6" id="KW-1133">Transmembrane helix</keyword>
<dbReference type="PROSITE" id="PS51225">
    <property type="entry name" value="MARVEL"/>
    <property type="match status" value="1"/>
</dbReference>
<dbReference type="GO" id="GO:0016020">
    <property type="term" value="C:membrane"/>
    <property type="evidence" value="ECO:0007669"/>
    <property type="project" value="UniProtKB-SubCell"/>
</dbReference>
<gene>
    <name evidence="8" type="ORF">OXX778_LOCUS21478</name>
</gene>
<dbReference type="InterPro" id="IPR008253">
    <property type="entry name" value="Marvel"/>
</dbReference>
<feature type="transmembrane region" description="Helical" evidence="6">
    <location>
        <begin position="88"/>
        <end position="115"/>
    </location>
</feature>
<dbReference type="EMBL" id="CAJNOC010007970">
    <property type="protein sequence ID" value="CAF1107821.1"/>
    <property type="molecule type" value="Genomic_DNA"/>
</dbReference>
<evidence type="ECO:0000313" key="8">
    <source>
        <dbReference type="EMBL" id="CAF1107821.1"/>
    </source>
</evidence>
<reference evidence="8" key="1">
    <citation type="submission" date="2021-02" db="EMBL/GenBank/DDBJ databases">
        <authorList>
            <person name="Nowell W R."/>
        </authorList>
    </citation>
    <scope>NUCLEOTIDE SEQUENCE</scope>
    <source>
        <strain evidence="8">Ploen Becks lab</strain>
    </source>
</reference>
<evidence type="ECO:0000259" key="7">
    <source>
        <dbReference type="PROSITE" id="PS51225"/>
    </source>
</evidence>
<evidence type="ECO:0000256" key="1">
    <source>
        <dbReference type="ARBA" id="ARBA00004141"/>
    </source>
</evidence>
<evidence type="ECO:0000256" key="4">
    <source>
        <dbReference type="ARBA" id="ARBA00023136"/>
    </source>
</evidence>
<evidence type="ECO:0000256" key="3">
    <source>
        <dbReference type="ARBA" id="ARBA00022989"/>
    </source>
</evidence>
<keyword evidence="2 5" id="KW-0812">Transmembrane</keyword>
<name>A0A814PLS8_9BILA</name>
<comment type="subcellular location">
    <subcellularLocation>
        <location evidence="1">Membrane</location>
        <topology evidence="1">Multi-pass membrane protein</topology>
    </subcellularLocation>
</comment>
<evidence type="ECO:0000256" key="5">
    <source>
        <dbReference type="PROSITE-ProRule" id="PRU00581"/>
    </source>
</evidence>
<keyword evidence="9" id="KW-1185">Reference proteome</keyword>
<comment type="caution">
    <text evidence="8">The sequence shown here is derived from an EMBL/GenBank/DDBJ whole genome shotgun (WGS) entry which is preliminary data.</text>
</comment>
<accession>A0A814PLS8</accession>
<proteinExistence type="predicted"/>
<keyword evidence="4 5" id="KW-0472">Membrane</keyword>
<sequence>MENKKLNMENDYFSPQWAPLRILLIVSLLIAWISAACIGKTGALYESQYESTKIGFLVISIAAFCTSIFIFILNVIELPVKSKLPWDFVFAVVDIVFALAIVGISVAAACAEAIANSLTYKSINKGAFAVAASFGFLAFILYVIIIIVELIQVSKNLKNTEETKETSYQREEI</sequence>
<feature type="transmembrane region" description="Helical" evidence="6">
    <location>
        <begin position="127"/>
        <end position="148"/>
    </location>
</feature>
<protein>
    <recommendedName>
        <fullName evidence="7">MARVEL domain-containing protein</fullName>
    </recommendedName>
</protein>
<organism evidence="8 9">
    <name type="scientific">Brachionus calyciflorus</name>
    <dbReference type="NCBI Taxonomy" id="104777"/>
    <lineage>
        <taxon>Eukaryota</taxon>
        <taxon>Metazoa</taxon>
        <taxon>Spiralia</taxon>
        <taxon>Gnathifera</taxon>
        <taxon>Rotifera</taxon>
        <taxon>Eurotatoria</taxon>
        <taxon>Monogononta</taxon>
        <taxon>Pseudotrocha</taxon>
        <taxon>Ploima</taxon>
        <taxon>Brachionidae</taxon>
        <taxon>Brachionus</taxon>
    </lineage>
</organism>
<dbReference type="Proteomes" id="UP000663879">
    <property type="component" value="Unassembled WGS sequence"/>
</dbReference>
<feature type="domain" description="MARVEL" evidence="7">
    <location>
        <begin position="15"/>
        <end position="154"/>
    </location>
</feature>
<evidence type="ECO:0000313" key="9">
    <source>
        <dbReference type="Proteomes" id="UP000663879"/>
    </source>
</evidence>
<evidence type="ECO:0000256" key="6">
    <source>
        <dbReference type="SAM" id="Phobius"/>
    </source>
</evidence>
<feature type="transmembrane region" description="Helical" evidence="6">
    <location>
        <begin position="54"/>
        <end position="76"/>
    </location>
</feature>
<dbReference type="AlphaFoldDB" id="A0A814PLS8"/>
<evidence type="ECO:0000256" key="2">
    <source>
        <dbReference type="ARBA" id="ARBA00022692"/>
    </source>
</evidence>
<feature type="transmembrane region" description="Helical" evidence="6">
    <location>
        <begin position="20"/>
        <end position="42"/>
    </location>
</feature>